<accession>A0A8J2L3Q7</accession>
<dbReference type="InterPro" id="IPR020471">
    <property type="entry name" value="AKR"/>
</dbReference>
<evidence type="ECO:0000313" key="3">
    <source>
        <dbReference type="Proteomes" id="UP000708208"/>
    </source>
</evidence>
<reference evidence="2" key="1">
    <citation type="submission" date="2021-06" db="EMBL/GenBank/DDBJ databases">
        <authorList>
            <person name="Hodson N. C."/>
            <person name="Mongue J. A."/>
            <person name="Jaron S. K."/>
        </authorList>
    </citation>
    <scope>NUCLEOTIDE SEQUENCE</scope>
</reference>
<gene>
    <name evidence="2" type="ORF">AFUS01_LOCUS38149</name>
</gene>
<dbReference type="EMBL" id="CAJVCH010546543">
    <property type="protein sequence ID" value="CAG7828204.1"/>
    <property type="molecule type" value="Genomic_DNA"/>
</dbReference>
<name>A0A8J2L3Q7_9HEXA</name>
<feature type="non-terminal residue" evidence="2">
    <location>
        <position position="75"/>
    </location>
</feature>
<dbReference type="PANTHER" id="PTHR43827">
    <property type="entry name" value="2,5-DIKETO-D-GLUCONIC ACID REDUCTASE"/>
    <property type="match status" value="1"/>
</dbReference>
<feature type="domain" description="NADP-dependent oxidoreductase" evidence="1">
    <location>
        <begin position="17"/>
        <end position="75"/>
    </location>
</feature>
<dbReference type="InterPro" id="IPR023210">
    <property type="entry name" value="NADP_OxRdtase_dom"/>
</dbReference>
<dbReference type="InterPro" id="IPR018170">
    <property type="entry name" value="Aldo/ket_reductase_CS"/>
</dbReference>
<comment type="caution">
    <text evidence="2">The sequence shown here is derived from an EMBL/GenBank/DDBJ whole genome shotgun (WGS) entry which is preliminary data.</text>
</comment>
<evidence type="ECO:0000313" key="2">
    <source>
        <dbReference type="EMBL" id="CAG7828204.1"/>
    </source>
</evidence>
<sequence>MTSVKYFNGYSMPLVGLGSWQSSDPTELEKALDVALETGYRHIDTAYMYENEAVIGNVLKRWLDSGKIKREDLFI</sequence>
<dbReference type="GO" id="GO:0016491">
    <property type="term" value="F:oxidoreductase activity"/>
    <property type="evidence" value="ECO:0007669"/>
    <property type="project" value="InterPro"/>
</dbReference>
<dbReference type="PROSITE" id="PS00798">
    <property type="entry name" value="ALDOKETO_REDUCTASE_1"/>
    <property type="match status" value="1"/>
</dbReference>
<dbReference type="OrthoDB" id="416253at2759"/>
<dbReference type="AlphaFoldDB" id="A0A8J2L3Q7"/>
<organism evidence="2 3">
    <name type="scientific">Allacma fusca</name>
    <dbReference type="NCBI Taxonomy" id="39272"/>
    <lineage>
        <taxon>Eukaryota</taxon>
        <taxon>Metazoa</taxon>
        <taxon>Ecdysozoa</taxon>
        <taxon>Arthropoda</taxon>
        <taxon>Hexapoda</taxon>
        <taxon>Collembola</taxon>
        <taxon>Symphypleona</taxon>
        <taxon>Sminthuridae</taxon>
        <taxon>Allacma</taxon>
    </lineage>
</organism>
<dbReference type="Pfam" id="PF00248">
    <property type="entry name" value="Aldo_ket_red"/>
    <property type="match status" value="1"/>
</dbReference>
<dbReference type="PANTHER" id="PTHR43827:SF14">
    <property type="entry name" value="NADP-DEPENDENT OXIDOREDUCTASE DOMAIN-CONTAINING PROTEIN"/>
    <property type="match status" value="1"/>
</dbReference>
<proteinExistence type="predicted"/>
<protein>
    <recommendedName>
        <fullName evidence="1">NADP-dependent oxidoreductase domain-containing protein</fullName>
    </recommendedName>
</protein>
<evidence type="ECO:0000259" key="1">
    <source>
        <dbReference type="Pfam" id="PF00248"/>
    </source>
</evidence>
<keyword evidence="3" id="KW-1185">Reference proteome</keyword>
<dbReference type="Proteomes" id="UP000708208">
    <property type="component" value="Unassembled WGS sequence"/>
</dbReference>